<dbReference type="NCBIfam" id="TIGR02488">
    <property type="entry name" value="flgG_G_neg"/>
    <property type="match status" value="1"/>
</dbReference>
<evidence type="ECO:0000259" key="10">
    <source>
        <dbReference type="Pfam" id="PF06429"/>
    </source>
</evidence>
<evidence type="ECO:0000256" key="6">
    <source>
        <dbReference type="ARBA" id="ARBA00032912"/>
    </source>
</evidence>
<protein>
    <recommendedName>
        <fullName evidence="3 7">Flagellar basal-body rod protein FlgG</fullName>
    </recommendedName>
    <alternativeName>
        <fullName evidence="6 8">Distal rod protein</fullName>
    </alternativeName>
</protein>
<reference evidence="12 13" key="1">
    <citation type="submission" date="2013-01" db="EMBL/GenBank/DDBJ databases">
        <authorList>
            <person name="Fiebig A."/>
            <person name="Goeker M."/>
            <person name="Klenk H.-P.P."/>
        </authorList>
    </citation>
    <scope>NUCLEOTIDE SEQUENCE [LARGE SCALE GENOMIC DNA]</scope>
    <source>
        <strain evidence="12 13">DSM 17069</strain>
    </source>
</reference>
<evidence type="ECO:0000256" key="8">
    <source>
        <dbReference type="RuleBase" id="RU362116"/>
    </source>
</evidence>
<accession>A0A0A0HIY8</accession>
<dbReference type="Pfam" id="PF22692">
    <property type="entry name" value="LlgE_F_G_D1"/>
    <property type="match status" value="1"/>
</dbReference>
<dbReference type="Pfam" id="PF06429">
    <property type="entry name" value="Flg_bbr_C"/>
    <property type="match status" value="1"/>
</dbReference>
<comment type="caution">
    <text evidence="12">The sequence shown here is derived from an EMBL/GenBank/DDBJ whole genome shotgun (WGS) entry which is preliminary data.</text>
</comment>
<dbReference type="PROSITE" id="PS00588">
    <property type="entry name" value="FLAGELLA_BB_ROD"/>
    <property type="match status" value="1"/>
</dbReference>
<dbReference type="HOGENOM" id="CLU_013687_0_1_5"/>
<dbReference type="InterPro" id="IPR019776">
    <property type="entry name" value="Flagellar_basal_body_rod_CS"/>
</dbReference>
<sequence length="262" mass="27853">MSSNVMHVAKTGLNAQQARIQVISNNLANVNTTGFKRDRANFETLLYQTLRPAGAQTSEATEQTAPTTLGTGVRLVSTEKMYTQGSLTTTDNALDLAIDGKGFFQVLMPDGRIGYTRNGTFSQNADGVLTTSSGYVVQPEIQIPPEATSISISRDGIISVTLPDAVEAEEVGQLTLAQFANPRGLEPVGETFVVESTASGAPVVGNPVEDGMGALLQGTLETSNVNVVQELVDMIEAQRAYEINSRSISASDEMMSYLANNL</sequence>
<dbReference type="NCBIfam" id="TIGR03506">
    <property type="entry name" value="FlgEFG_subfam"/>
    <property type="match status" value="2"/>
</dbReference>
<dbReference type="STRING" id="215743.ROSMUCSMR3_03205"/>
<gene>
    <name evidence="12" type="ORF">rosmuc_02520</name>
</gene>
<evidence type="ECO:0000256" key="3">
    <source>
        <dbReference type="ARBA" id="ARBA00017948"/>
    </source>
</evidence>
<dbReference type="Pfam" id="PF00460">
    <property type="entry name" value="Flg_bb_rod"/>
    <property type="match status" value="1"/>
</dbReference>
<dbReference type="SUPFAM" id="SSF117143">
    <property type="entry name" value="Flagellar hook protein flgE"/>
    <property type="match status" value="1"/>
</dbReference>
<proteinExistence type="inferred from homology"/>
<evidence type="ECO:0000256" key="5">
    <source>
        <dbReference type="ARBA" id="ARBA00025933"/>
    </source>
</evidence>
<evidence type="ECO:0000256" key="4">
    <source>
        <dbReference type="ARBA" id="ARBA00023143"/>
    </source>
</evidence>
<evidence type="ECO:0000256" key="7">
    <source>
        <dbReference type="NCBIfam" id="TIGR02488"/>
    </source>
</evidence>
<dbReference type="OrthoDB" id="9804559at2"/>
<evidence type="ECO:0000313" key="12">
    <source>
        <dbReference type="EMBL" id="KGM87782.1"/>
    </source>
</evidence>
<keyword evidence="12" id="KW-0969">Cilium</keyword>
<dbReference type="InterPro" id="IPR001444">
    <property type="entry name" value="Flag_bb_rod_N"/>
</dbReference>
<evidence type="ECO:0000256" key="2">
    <source>
        <dbReference type="ARBA" id="ARBA00009677"/>
    </source>
</evidence>
<dbReference type="PATRIC" id="fig|1288298.3.peg.2532"/>
<dbReference type="AlphaFoldDB" id="A0A0A0HIY8"/>
<keyword evidence="12" id="KW-0282">Flagellum</keyword>
<dbReference type="InterPro" id="IPR020013">
    <property type="entry name" value="Flagellar_FlgE/F/G"/>
</dbReference>
<feature type="domain" description="Flagellar basal body rod protein N-terminal" evidence="9">
    <location>
        <begin position="6"/>
        <end position="36"/>
    </location>
</feature>
<dbReference type="InterPro" id="IPR053967">
    <property type="entry name" value="LlgE_F_G-like_D1"/>
</dbReference>
<evidence type="ECO:0000313" key="13">
    <source>
        <dbReference type="Proteomes" id="UP000030021"/>
    </source>
</evidence>
<dbReference type="PANTHER" id="PTHR30435">
    <property type="entry name" value="FLAGELLAR PROTEIN"/>
    <property type="match status" value="1"/>
</dbReference>
<dbReference type="InterPro" id="IPR010930">
    <property type="entry name" value="Flg_bb/hook_C_dom"/>
</dbReference>
<dbReference type="PANTHER" id="PTHR30435:SF19">
    <property type="entry name" value="FLAGELLAR BASAL-BODY ROD PROTEIN FLGG"/>
    <property type="match status" value="1"/>
</dbReference>
<keyword evidence="4 8" id="KW-0975">Bacterial flagellum</keyword>
<comment type="similarity">
    <text evidence="2 8">Belongs to the flagella basal body rod proteins family.</text>
</comment>
<comment type="subcellular location">
    <subcellularLocation>
        <location evidence="1 8">Bacterial flagellum basal body</location>
    </subcellularLocation>
</comment>
<dbReference type="GO" id="GO:0071978">
    <property type="term" value="P:bacterial-type flagellum-dependent swarming motility"/>
    <property type="evidence" value="ECO:0007669"/>
    <property type="project" value="TreeGrafter"/>
</dbReference>
<dbReference type="eggNOG" id="COG4786">
    <property type="taxonomic scope" value="Bacteria"/>
</dbReference>
<dbReference type="GO" id="GO:0009426">
    <property type="term" value="C:bacterial-type flagellum basal body, distal rod"/>
    <property type="evidence" value="ECO:0007669"/>
    <property type="project" value="UniProtKB-UniRule"/>
</dbReference>
<name>A0A0A0HIY8_9RHOB</name>
<feature type="domain" description="Flagellar hook protein FlgE/F/G-like D1" evidence="11">
    <location>
        <begin position="97"/>
        <end position="160"/>
    </location>
</feature>
<evidence type="ECO:0000259" key="11">
    <source>
        <dbReference type="Pfam" id="PF22692"/>
    </source>
</evidence>
<evidence type="ECO:0000256" key="1">
    <source>
        <dbReference type="ARBA" id="ARBA00004117"/>
    </source>
</evidence>
<feature type="domain" description="Flagellar basal-body/hook protein C-terminal" evidence="10">
    <location>
        <begin position="217"/>
        <end position="260"/>
    </location>
</feature>
<evidence type="ECO:0000259" key="9">
    <source>
        <dbReference type="Pfam" id="PF00460"/>
    </source>
</evidence>
<dbReference type="InterPro" id="IPR037925">
    <property type="entry name" value="FlgE/F/G-like"/>
</dbReference>
<comment type="subunit">
    <text evidence="5 8">The basal body constitutes a major portion of the flagellar organelle and consists of four rings (L,P,S, and M) mounted on a central rod. The rod consists of about 26 subunits of FlgG in the distal portion, and FlgB, FlgC and FlgF are thought to build up the proximal portion of the rod with about 6 subunits each.</text>
</comment>
<organism evidence="12 13">
    <name type="scientific">Roseovarius mucosus DSM 17069</name>
    <dbReference type="NCBI Taxonomy" id="1288298"/>
    <lineage>
        <taxon>Bacteria</taxon>
        <taxon>Pseudomonadati</taxon>
        <taxon>Pseudomonadota</taxon>
        <taxon>Alphaproteobacteria</taxon>
        <taxon>Rhodobacterales</taxon>
        <taxon>Roseobacteraceae</taxon>
        <taxon>Roseovarius</taxon>
    </lineage>
</organism>
<dbReference type="RefSeq" id="WP_037273792.1">
    <property type="nucleotide sequence ID" value="NZ_KN293980.1"/>
</dbReference>
<dbReference type="Proteomes" id="UP000030021">
    <property type="component" value="Unassembled WGS sequence"/>
</dbReference>
<dbReference type="EMBL" id="AONH01000013">
    <property type="protein sequence ID" value="KGM87782.1"/>
    <property type="molecule type" value="Genomic_DNA"/>
</dbReference>
<keyword evidence="12" id="KW-0966">Cell projection</keyword>
<dbReference type="InterPro" id="IPR012834">
    <property type="entry name" value="FlgG_G_neg"/>
</dbReference>